<dbReference type="HAMAP" id="MF_00996">
    <property type="entry name" value="MqnD"/>
    <property type="match status" value="1"/>
</dbReference>
<dbReference type="EMBL" id="SULG01000084">
    <property type="protein sequence ID" value="TLD40719.1"/>
    <property type="molecule type" value="Genomic_DNA"/>
</dbReference>
<dbReference type="SUPFAM" id="SSF53850">
    <property type="entry name" value="Periplasmic binding protein-like II"/>
    <property type="match status" value="1"/>
</dbReference>
<dbReference type="PANTHER" id="PTHR37167:SF1">
    <property type="entry name" value="1,4-DIHYDROXY-6-NAPHTOATE SYNTHASE"/>
    <property type="match status" value="1"/>
</dbReference>
<comment type="catalytic activity">
    <reaction evidence="4">
        <text>cyclic dehypoxanthinylfutalosinate = 1,4-dihydroxy-6-naphthoate + dihydroxyacetone</text>
        <dbReference type="Rhea" id="RHEA:33087"/>
        <dbReference type="ChEBI" id="CHEBI:16016"/>
        <dbReference type="ChEBI" id="CHEBI:64254"/>
        <dbReference type="ChEBI" id="CHEBI:64270"/>
        <dbReference type="EC" id="4.1.99.29"/>
    </reaction>
</comment>
<comment type="caution">
    <text evidence="5">The sequence shown here is derived from an EMBL/GenBank/DDBJ whole genome shotgun (WGS) entry which is preliminary data.</text>
</comment>
<feature type="binding site" evidence="4">
    <location>
        <begin position="55"/>
        <end position="57"/>
    </location>
    <ligand>
        <name>substrate</name>
    </ligand>
</feature>
<reference evidence="5 6" key="1">
    <citation type="submission" date="2019-04" db="EMBL/GenBank/DDBJ databases">
        <title>Genome of a novel bacterium Candidatus Jettenia ecosi reconstructed from metagenome of an anammox bioreactor.</title>
        <authorList>
            <person name="Mardanov A.V."/>
            <person name="Beletsky A.V."/>
            <person name="Ravin N.V."/>
            <person name="Botchkova E.A."/>
            <person name="Litti Y.V."/>
            <person name="Nozhevnikova A.N."/>
        </authorList>
    </citation>
    <scope>NUCLEOTIDE SEQUENCE [LARGE SCALE GENOMIC DNA]</scope>
    <source>
        <strain evidence="5">J2</strain>
    </source>
</reference>
<comment type="function">
    <text evidence="4">Catalyzes the conversion of cyclic dehypoxanthine futalosine (cyclic DHFL) into 1,4-dihydroxy-6-naphthoate, a step in the biosynthesis of menaquinone (MK, vitamin K2).</text>
</comment>
<feature type="binding site" evidence="4">
    <location>
        <begin position="109"/>
        <end position="110"/>
    </location>
    <ligand>
        <name>substrate</name>
    </ligand>
</feature>
<keyword evidence="2 4" id="KW-0474">Menaquinone biosynthesis</keyword>
<protein>
    <recommendedName>
        <fullName evidence="4">1,4-dihydroxy-6-naphtoate synthase</fullName>
        <ecNumber evidence="4">4.1.99.29</ecNumber>
    </recommendedName>
    <alternativeName>
        <fullName evidence="4">Menaquinone biosynthetic enzyme MqnD</fullName>
    </alternativeName>
</protein>
<keyword evidence="3 4" id="KW-0456">Lyase</keyword>
<evidence type="ECO:0000256" key="4">
    <source>
        <dbReference type="HAMAP-Rule" id="MF_00996"/>
    </source>
</evidence>
<dbReference type="EC" id="4.1.99.29" evidence="4"/>
<dbReference type="Pfam" id="PF02621">
    <property type="entry name" value="VitK2_biosynth"/>
    <property type="match status" value="1"/>
</dbReference>
<evidence type="ECO:0000313" key="5">
    <source>
        <dbReference type="EMBL" id="TLD40719.1"/>
    </source>
</evidence>
<name>A0A533Q929_9BACT</name>
<dbReference type="GO" id="GO:0009234">
    <property type="term" value="P:menaquinone biosynthetic process"/>
    <property type="evidence" value="ECO:0007669"/>
    <property type="project" value="UniProtKB-UniRule"/>
</dbReference>
<evidence type="ECO:0000313" key="6">
    <source>
        <dbReference type="Proteomes" id="UP000319783"/>
    </source>
</evidence>
<evidence type="ECO:0000256" key="1">
    <source>
        <dbReference type="ARBA" id="ARBA00004863"/>
    </source>
</evidence>
<organism evidence="5 6">
    <name type="scientific">Candidatus Jettenia ecosi</name>
    <dbReference type="NCBI Taxonomy" id="2494326"/>
    <lineage>
        <taxon>Bacteria</taxon>
        <taxon>Pseudomonadati</taxon>
        <taxon>Planctomycetota</taxon>
        <taxon>Candidatus Brocadiia</taxon>
        <taxon>Candidatus Brocadiales</taxon>
        <taxon>Candidatus Brocadiaceae</taxon>
        <taxon>Candidatus Jettenia</taxon>
    </lineage>
</organism>
<dbReference type="Proteomes" id="UP000319783">
    <property type="component" value="Unassembled WGS sequence"/>
</dbReference>
<accession>A0A533Q929</accession>
<dbReference type="Gene3D" id="3.40.190.10">
    <property type="entry name" value="Periplasmic binding protein-like II"/>
    <property type="match status" value="2"/>
</dbReference>
<comment type="pathway">
    <text evidence="1 4">Quinol/quinone metabolism; menaquinone biosynthesis.</text>
</comment>
<dbReference type="AlphaFoldDB" id="A0A533Q929"/>
<dbReference type="InterPro" id="IPR030869">
    <property type="entry name" value="MqnD"/>
</dbReference>
<evidence type="ECO:0000256" key="2">
    <source>
        <dbReference type="ARBA" id="ARBA00022428"/>
    </source>
</evidence>
<evidence type="ECO:0000256" key="3">
    <source>
        <dbReference type="ARBA" id="ARBA00023239"/>
    </source>
</evidence>
<dbReference type="GO" id="GO:0016830">
    <property type="term" value="F:carbon-carbon lyase activity"/>
    <property type="evidence" value="ECO:0007669"/>
    <property type="project" value="UniProtKB-UniRule"/>
</dbReference>
<dbReference type="InterPro" id="IPR003773">
    <property type="entry name" value="Menaquinone_biosynth"/>
</dbReference>
<comment type="similarity">
    <text evidence="4">Belongs to the MqnA/MqnD family. MqnD subfamily.</text>
</comment>
<dbReference type="UniPathway" id="UPA00079"/>
<dbReference type="CDD" id="cd13635">
    <property type="entry name" value="PBP2_Ttha1568_Mqnd"/>
    <property type="match status" value="1"/>
</dbReference>
<sequence>MRLTLGFSPCPNDTFIFDALVNKKIDTEGLSFELTIADVEKLNKLAFQYSLDITKVSYYAYACLMQDYIVLDAGSALGNNCGPLLISKPENQNSKIEGLTIAIPGKYTTANFLLSLAFPEAMNKIEMLFSDIENAILQNNVDAGLIIHENRFTYQDKGLIKIIDLGEYWEVETGLPIPLGGIVIKRSLPSAISQKVNRILRKSVEYALANPASSQEYVRQYAQEMAENVRKQHIQLYVNNYSISLGNTGRNAVKTLFKWAQKNTLIAKTMKDIFLPF</sequence>
<dbReference type="PANTHER" id="PTHR37167">
    <property type="entry name" value="1,4-DIHYDROXY-6-NAPHTOATE SYNTHASE"/>
    <property type="match status" value="1"/>
</dbReference>
<gene>
    <name evidence="4" type="primary">mqnD</name>
    <name evidence="5" type="ORF">JETT_3012</name>
</gene>
<proteinExistence type="inferred from homology"/>
<feature type="active site" description="Proton acceptor" evidence="4">
    <location>
        <position position="148"/>
    </location>
</feature>